<reference evidence="1" key="1">
    <citation type="journal article" date="2020" name="mSystems">
        <title>Genome- and Community-Level Interaction Insights into Carbon Utilization and Element Cycling Functions of Hydrothermarchaeota in Hydrothermal Sediment.</title>
        <authorList>
            <person name="Zhou Z."/>
            <person name="Liu Y."/>
            <person name="Xu W."/>
            <person name="Pan J."/>
            <person name="Luo Z.H."/>
            <person name="Li M."/>
        </authorList>
    </citation>
    <scope>NUCLEOTIDE SEQUENCE [LARGE SCALE GENOMIC DNA]</scope>
    <source>
        <strain evidence="1">HyVt-443</strain>
    </source>
</reference>
<name>A0A831W3J5_9GAMM</name>
<comment type="caution">
    <text evidence="1">The sequence shown here is derived from an EMBL/GenBank/DDBJ whole genome shotgun (WGS) entry which is preliminary data.</text>
</comment>
<dbReference type="Proteomes" id="UP000886251">
    <property type="component" value="Unassembled WGS sequence"/>
</dbReference>
<accession>A0A831W3J5</accession>
<dbReference type="EMBL" id="DRKP01000112">
    <property type="protein sequence ID" value="HEB96679.1"/>
    <property type="molecule type" value="Genomic_DNA"/>
</dbReference>
<dbReference type="AlphaFoldDB" id="A0A831W3J5"/>
<gene>
    <name evidence="1" type="ORF">ENI96_09660</name>
</gene>
<proteinExistence type="predicted"/>
<protein>
    <submittedName>
        <fullName evidence="1">Uncharacterized protein</fullName>
    </submittedName>
</protein>
<evidence type="ECO:0000313" key="1">
    <source>
        <dbReference type="EMBL" id="HEB96679.1"/>
    </source>
</evidence>
<organism evidence="1">
    <name type="scientific">Sedimenticola thiotaurini</name>
    <dbReference type="NCBI Taxonomy" id="1543721"/>
    <lineage>
        <taxon>Bacteria</taxon>
        <taxon>Pseudomonadati</taxon>
        <taxon>Pseudomonadota</taxon>
        <taxon>Gammaproteobacteria</taxon>
        <taxon>Chromatiales</taxon>
        <taxon>Sedimenticolaceae</taxon>
        <taxon>Sedimenticola</taxon>
    </lineage>
</organism>
<sequence length="118" mass="13275">MIGPVDSNCAKALCRSHREVQLSATADELRIFYNLAMDRVHYFPRRNALYFVDSVYRSVPAIIRSVLSGTGTPPAVEQLYLDDKHYFKAGKRIKLPPRQANAVLVALRLEGIQVSISE</sequence>